<sequence>MMRRACSANSDDQSPDRGVMLGLLGGDSSDRLKGGHVSPVRRRTITLSRFVALAFFLTCGGPFGLEPAVYAGGAGLTLIGLVVLPIVWTVPQALMTAELATMMPENGGQLVWVFRGLGQTLGIVNALNSLCSGLVDKCIYPNVLLAYMPWQPSDVLARTVRAAVLIALSGVNIAGLDVVADFSAFLMVGILTVFLAEVPYAPTGFSWRQWLLLPESIDWGVLFSVLLWASTGWDSVAVIAGEVVDPHRSLPIGIALAVIITTVSYAIPIVVGFALMPDPSLWSDGNGFFLSASRAAPWVGTTIMASAVLANLGLCTAGLAANSQVVCAMARSSPTRCRILPEWLGHVSTRFGTPANALVAQCIIMCFLVQFDLTRLIQLTMLFNCISLLLEFAAFITLRYSEPDTLRPFSVPGGMLGAWAMTLSKGVVVIATLATMLVSSPFVVMTGVIINIPFIAIAVHFRPLRKHTREDSQKFIPAL</sequence>
<accession>A0A0G4IPS5</accession>
<dbReference type="InterPro" id="IPR002293">
    <property type="entry name" value="AA/rel_permease1"/>
</dbReference>
<feature type="transmembrane region" description="Helical" evidence="8">
    <location>
        <begin position="376"/>
        <end position="396"/>
    </location>
</feature>
<feature type="transmembrane region" description="Helical" evidence="8">
    <location>
        <begin position="221"/>
        <end position="240"/>
    </location>
</feature>
<organism evidence="9 11">
    <name type="scientific">Plasmodiophora brassicae</name>
    <name type="common">Clubroot disease agent</name>
    <dbReference type="NCBI Taxonomy" id="37360"/>
    <lineage>
        <taxon>Eukaryota</taxon>
        <taxon>Sar</taxon>
        <taxon>Rhizaria</taxon>
        <taxon>Endomyxa</taxon>
        <taxon>Phytomyxea</taxon>
        <taxon>Plasmodiophorida</taxon>
        <taxon>Plasmodiophoridae</taxon>
        <taxon>Plasmodiophora</taxon>
    </lineage>
</organism>
<keyword evidence="6 8" id="KW-0472">Membrane</keyword>
<dbReference type="Pfam" id="PF13520">
    <property type="entry name" value="AA_permease_2"/>
    <property type="match status" value="1"/>
</dbReference>
<evidence type="ECO:0000256" key="6">
    <source>
        <dbReference type="ARBA" id="ARBA00023136"/>
    </source>
</evidence>
<evidence type="ECO:0000256" key="1">
    <source>
        <dbReference type="ARBA" id="ARBA00004651"/>
    </source>
</evidence>
<feature type="transmembrane region" description="Helical" evidence="8">
    <location>
        <begin position="416"/>
        <end position="436"/>
    </location>
</feature>
<dbReference type="PIRSF" id="PIRSF006060">
    <property type="entry name" value="AA_transporter"/>
    <property type="match status" value="1"/>
</dbReference>
<feature type="transmembrane region" description="Helical" evidence="8">
    <location>
        <begin position="182"/>
        <end position="201"/>
    </location>
</feature>
<gene>
    <name evidence="9" type="ORF">PBRA_000698</name>
    <name evidence="10" type="ORF">PLBR_LOCUS4878</name>
</gene>
<feature type="transmembrane region" description="Helical" evidence="8">
    <location>
        <begin position="47"/>
        <end position="65"/>
    </location>
</feature>
<dbReference type="PANTHER" id="PTHR45826:SF25">
    <property type="entry name" value="AMINO ACID PERMEASE-LIKE PROTEIN"/>
    <property type="match status" value="1"/>
</dbReference>
<evidence type="ECO:0000256" key="7">
    <source>
        <dbReference type="ARBA" id="ARBA00024041"/>
    </source>
</evidence>
<name>A0A0G4IPS5_PLABS</name>
<dbReference type="OMA" id="WSWISGV"/>
<evidence type="ECO:0000313" key="10">
    <source>
        <dbReference type="EMBL" id="SPQ97663.1"/>
    </source>
</evidence>
<evidence type="ECO:0000256" key="3">
    <source>
        <dbReference type="ARBA" id="ARBA00022475"/>
    </source>
</evidence>
<dbReference type="STRING" id="37360.A0A0G4IPS5"/>
<feature type="transmembrane region" description="Helical" evidence="8">
    <location>
        <begin position="252"/>
        <end position="275"/>
    </location>
</feature>
<feature type="transmembrane region" description="Helical" evidence="8">
    <location>
        <begin position="71"/>
        <end position="91"/>
    </location>
</feature>
<dbReference type="Proteomes" id="UP000039324">
    <property type="component" value="Unassembled WGS sequence"/>
</dbReference>
<evidence type="ECO:0008006" key="13">
    <source>
        <dbReference type="Google" id="ProtNLM"/>
    </source>
</evidence>
<evidence type="ECO:0000256" key="4">
    <source>
        <dbReference type="ARBA" id="ARBA00022692"/>
    </source>
</evidence>
<reference evidence="10 12" key="2">
    <citation type="submission" date="2018-03" db="EMBL/GenBank/DDBJ databases">
        <authorList>
            <person name="Fogelqvist J."/>
        </authorList>
    </citation>
    <scope>NUCLEOTIDE SEQUENCE [LARGE SCALE GENOMIC DNA]</scope>
</reference>
<keyword evidence="3" id="KW-1003">Cell membrane</keyword>
<evidence type="ECO:0000313" key="9">
    <source>
        <dbReference type="EMBL" id="CEO97353.1"/>
    </source>
</evidence>
<dbReference type="OrthoDB" id="5982228at2759"/>
<reference evidence="9 11" key="1">
    <citation type="submission" date="2015-02" db="EMBL/GenBank/DDBJ databases">
        <authorList>
            <person name="Chooi Y.-H."/>
        </authorList>
    </citation>
    <scope>NUCLEOTIDE SEQUENCE [LARGE SCALE GENOMIC DNA]</scope>
    <source>
        <strain evidence="9">E3</strain>
    </source>
</reference>
<dbReference type="InterPro" id="IPR044566">
    <property type="entry name" value="RMV1-like"/>
</dbReference>
<dbReference type="Gene3D" id="1.20.1740.10">
    <property type="entry name" value="Amino acid/polyamine transporter I"/>
    <property type="match status" value="1"/>
</dbReference>
<dbReference type="GO" id="GO:0015203">
    <property type="term" value="F:polyamine transmembrane transporter activity"/>
    <property type="evidence" value="ECO:0007669"/>
    <property type="project" value="UniProtKB-ARBA"/>
</dbReference>
<dbReference type="PANTHER" id="PTHR45826">
    <property type="entry name" value="POLYAMINE TRANSPORTER PUT1"/>
    <property type="match status" value="1"/>
</dbReference>
<evidence type="ECO:0000313" key="11">
    <source>
        <dbReference type="Proteomes" id="UP000039324"/>
    </source>
</evidence>
<evidence type="ECO:0000256" key="5">
    <source>
        <dbReference type="ARBA" id="ARBA00022989"/>
    </source>
</evidence>
<dbReference type="GO" id="GO:0005886">
    <property type="term" value="C:plasma membrane"/>
    <property type="evidence" value="ECO:0007669"/>
    <property type="project" value="UniProtKB-SubCell"/>
</dbReference>
<comment type="subcellular location">
    <subcellularLocation>
        <location evidence="1">Cell membrane</location>
        <topology evidence="1">Multi-pass membrane protein</topology>
    </subcellularLocation>
</comment>
<evidence type="ECO:0000256" key="8">
    <source>
        <dbReference type="SAM" id="Phobius"/>
    </source>
</evidence>
<evidence type="ECO:0000313" key="12">
    <source>
        <dbReference type="Proteomes" id="UP000290189"/>
    </source>
</evidence>
<proteinExistence type="inferred from homology"/>
<geneLocation type="mitochondrion" evidence="10"/>
<keyword evidence="4 8" id="KW-0812">Transmembrane</keyword>
<feature type="transmembrane region" description="Helical" evidence="8">
    <location>
        <begin position="295"/>
        <end position="321"/>
    </location>
</feature>
<comment type="similarity">
    <text evidence="7">Belongs to the amino acid-polyamine-organocation (APC) superfamily. Polyamine:cation symporter (PHS) (TC 2.A.3.12) family.</text>
</comment>
<keyword evidence="2" id="KW-0813">Transport</keyword>
<dbReference type="AlphaFoldDB" id="A0A0G4IPS5"/>
<protein>
    <recommendedName>
        <fullName evidence="13">Amino acid permease/ SLC12A domain-containing protein</fullName>
    </recommendedName>
</protein>
<dbReference type="Proteomes" id="UP000290189">
    <property type="component" value="Unassembled WGS sequence"/>
</dbReference>
<dbReference type="EMBL" id="CDSF01000079">
    <property type="protein sequence ID" value="CEO97353.1"/>
    <property type="molecule type" value="Genomic_DNA"/>
</dbReference>
<keyword evidence="5 8" id="KW-1133">Transmembrane helix</keyword>
<evidence type="ECO:0000256" key="2">
    <source>
        <dbReference type="ARBA" id="ARBA00022448"/>
    </source>
</evidence>
<feature type="transmembrane region" description="Helical" evidence="8">
    <location>
        <begin position="442"/>
        <end position="461"/>
    </location>
</feature>
<keyword evidence="10" id="KW-0496">Mitochondrion</keyword>
<keyword evidence="11" id="KW-1185">Reference proteome</keyword>
<dbReference type="EMBL" id="OVEO01000008">
    <property type="protein sequence ID" value="SPQ97663.1"/>
    <property type="molecule type" value="Genomic_DNA"/>
</dbReference>